<protein>
    <submittedName>
        <fullName evidence="9">AmiS/UreI family transporter</fullName>
    </submittedName>
</protein>
<evidence type="ECO:0000256" key="3">
    <source>
        <dbReference type="ARBA" id="ARBA00022448"/>
    </source>
</evidence>
<evidence type="ECO:0000256" key="4">
    <source>
        <dbReference type="ARBA" id="ARBA00022475"/>
    </source>
</evidence>
<sequence length="203" mass="21985">MGNVSLLFGGVALFLNSLSLFGKVDLKSAGLFSLLTGLLQTFIATWLVIEAVGDPALTFGYASIYLFAFTYLYVGITFLFGLDGSGVGWFSLFVAIAALFYAGVSFSTGDWMGGTTWLFWVILWGLFFLGMGLNMPIDALTARVAIVLSWLTLIVPALVGLRFGTTSANYQLVWSAAAIMTTVYFIYSAIKLVPARNSIRSKN</sequence>
<evidence type="ECO:0000256" key="2">
    <source>
        <dbReference type="ARBA" id="ARBA00010068"/>
    </source>
</evidence>
<evidence type="ECO:0000313" key="9">
    <source>
        <dbReference type="EMBL" id="MDI3235823.1"/>
    </source>
</evidence>
<dbReference type="Pfam" id="PF02293">
    <property type="entry name" value="AmiS_UreI"/>
    <property type="match status" value="1"/>
</dbReference>
<dbReference type="InterPro" id="IPR003211">
    <property type="entry name" value="AmiSUreI_transpt"/>
</dbReference>
<keyword evidence="4" id="KW-1003">Cell membrane</keyword>
<gene>
    <name evidence="9" type="ORF">QK289_12460</name>
</gene>
<comment type="subcellular location">
    <subcellularLocation>
        <location evidence="1">Cell membrane</location>
        <topology evidence="1">Multi-pass membrane protein</topology>
    </subcellularLocation>
</comment>
<evidence type="ECO:0000256" key="7">
    <source>
        <dbReference type="ARBA" id="ARBA00023136"/>
    </source>
</evidence>
<accession>A0ABT6R4D5</accession>
<dbReference type="CDD" id="cd13429">
    <property type="entry name" value="UreI_AmiS_like_2"/>
    <property type="match status" value="1"/>
</dbReference>
<feature type="transmembrane region" description="Helical" evidence="8">
    <location>
        <begin position="140"/>
        <end position="160"/>
    </location>
</feature>
<feature type="transmembrane region" description="Helical" evidence="8">
    <location>
        <begin position="172"/>
        <end position="190"/>
    </location>
</feature>
<feature type="transmembrane region" description="Helical" evidence="8">
    <location>
        <begin position="86"/>
        <end position="104"/>
    </location>
</feature>
<dbReference type="EMBL" id="JASBQV010000022">
    <property type="protein sequence ID" value="MDI3235823.1"/>
    <property type="molecule type" value="Genomic_DNA"/>
</dbReference>
<keyword evidence="5 8" id="KW-0812">Transmembrane</keyword>
<name>A0ABT6R4D5_9BACL</name>
<keyword evidence="3" id="KW-0813">Transport</keyword>
<reference evidence="9 10" key="1">
    <citation type="submission" date="2023-04" db="EMBL/GenBank/DDBJ databases">
        <title>Antarctic isolates genomes.</title>
        <authorList>
            <person name="Dimov S.G."/>
        </authorList>
    </citation>
    <scope>NUCLEOTIDE SEQUENCE [LARGE SCALE GENOMIC DNA]</scope>
    <source>
        <strain evidence="9 10">AL19</strain>
    </source>
</reference>
<evidence type="ECO:0000256" key="5">
    <source>
        <dbReference type="ARBA" id="ARBA00022692"/>
    </source>
</evidence>
<evidence type="ECO:0000256" key="6">
    <source>
        <dbReference type="ARBA" id="ARBA00022989"/>
    </source>
</evidence>
<comment type="similarity">
    <text evidence="2">Belongs to the AmiS/UreI family.</text>
</comment>
<organism evidence="9 10">
    <name type="scientific">Exiguobacterium antarcticum</name>
    <dbReference type="NCBI Taxonomy" id="132920"/>
    <lineage>
        <taxon>Bacteria</taxon>
        <taxon>Bacillati</taxon>
        <taxon>Bacillota</taxon>
        <taxon>Bacilli</taxon>
        <taxon>Bacillales</taxon>
        <taxon>Bacillales Family XII. Incertae Sedis</taxon>
        <taxon>Exiguobacterium</taxon>
    </lineage>
</organism>
<comment type="caution">
    <text evidence="9">The sequence shown here is derived from an EMBL/GenBank/DDBJ whole genome shotgun (WGS) entry which is preliminary data.</text>
</comment>
<keyword evidence="10" id="KW-1185">Reference proteome</keyword>
<feature type="transmembrane region" description="Helical" evidence="8">
    <location>
        <begin position="116"/>
        <end position="134"/>
    </location>
</feature>
<evidence type="ECO:0000313" key="10">
    <source>
        <dbReference type="Proteomes" id="UP001243286"/>
    </source>
</evidence>
<feature type="transmembrane region" description="Helical" evidence="8">
    <location>
        <begin position="56"/>
        <end position="80"/>
    </location>
</feature>
<keyword evidence="6 8" id="KW-1133">Transmembrane helix</keyword>
<evidence type="ECO:0000256" key="1">
    <source>
        <dbReference type="ARBA" id="ARBA00004651"/>
    </source>
</evidence>
<feature type="transmembrane region" description="Helical" evidence="8">
    <location>
        <begin position="29"/>
        <end position="49"/>
    </location>
</feature>
<dbReference type="InterPro" id="IPR038523">
    <property type="entry name" value="AmiSUreI_transpt_sf"/>
</dbReference>
<evidence type="ECO:0000256" key="8">
    <source>
        <dbReference type="SAM" id="Phobius"/>
    </source>
</evidence>
<dbReference type="Gene3D" id="1.25.40.600">
    <property type="match status" value="1"/>
</dbReference>
<dbReference type="RefSeq" id="WP_282356833.1">
    <property type="nucleotide sequence ID" value="NZ_JASBQV010000022.1"/>
</dbReference>
<proteinExistence type="inferred from homology"/>
<dbReference type="Proteomes" id="UP001243286">
    <property type="component" value="Unassembled WGS sequence"/>
</dbReference>
<keyword evidence="7 8" id="KW-0472">Membrane</keyword>